<keyword evidence="1" id="KW-1133">Transmembrane helix</keyword>
<sequence>FLFFSGFFNQQIHFFSSSSSFPAFPAFSSFLNCLNISLLSFCSFFILSRIEPFFATTFLISASISFSLVSSKSFFSFFSFLAVFSAFSVFQAGFSCFQASVWSFSSVSSSFSFSPNIFLFSAPNFLIWLFRSSASSNFCWHFMKQFLQSSISSLFLWSSRISFFFSCSCCLESFVCSISASICSIFLSKNSAWGFLELSFSCKRTFLAWKSSAMARIALRSCCKMPIFSVSFFKSANFEEFCWKKSRFSLNCKFFCWNSSSSSAWTLQRSILARSASFFLILKLLNAICCSRESLGFLFLSFCFYCQFFYLYTSFYGSFGSSKEITMSSYDQTGASTVMTISACFSSGFSTVMTTSSTFSTGFFFCYCFYCYFL</sequence>
<feature type="transmembrane region" description="Helical" evidence="1">
    <location>
        <begin position="77"/>
        <end position="105"/>
    </location>
</feature>
<dbReference type="EMBL" id="GDID01007449">
    <property type="protein sequence ID" value="JAP89157.1"/>
    <property type="molecule type" value="Transcribed_RNA"/>
</dbReference>
<gene>
    <name evidence="2" type="ORF">TPC1_31348</name>
</gene>
<protein>
    <submittedName>
        <fullName evidence="2">Uncharacterized protein</fullName>
    </submittedName>
</protein>
<reference evidence="2" key="1">
    <citation type="submission" date="2015-07" db="EMBL/GenBank/DDBJ databases">
        <title>Adaptation to a free-living lifestyle via gene acquisitions in the diplomonad Trepomonas sp. PC1.</title>
        <authorList>
            <person name="Xu F."/>
            <person name="Jerlstrom-Hultqvist J."/>
            <person name="Kolisko M."/>
            <person name="Simpson A.G.B."/>
            <person name="Roger A.J."/>
            <person name="Svard S.G."/>
            <person name="Andersson J.O."/>
        </authorList>
    </citation>
    <scope>NUCLEOTIDE SEQUENCE</scope>
    <source>
        <strain evidence="2">PC1</strain>
    </source>
</reference>
<evidence type="ECO:0000256" key="1">
    <source>
        <dbReference type="SAM" id="Phobius"/>
    </source>
</evidence>
<feature type="non-terminal residue" evidence="2">
    <location>
        <position position="1"/>
    </location>
</feature>
<accession>A0A146JXD5</accession>
<keyword evidence="1" id="KW-0812">Transmembrane</keyword>
<organism evidence="2">
    <name type="scientific">Trepomonas sp. PC1</name>
    <dbReference type="NCBI Taxonomy" id="1076344"/>
    <lineage>
        <taxon>Eukaryota</taxon>
        <taxon>Metamonada</taxon>
        <taxon>Diplomonadida</taxon>
        <taxon>Hexamitidae</taxon>
        <taxon>Hexamitinae</taxon>
        <taxon>Trepomonas</taxon>
    </lineage>
</organism>
<name>A0A146JXD5_9EUKA</name>
<feature type="transmembrane region" description="Helical" evidence="1">
    <location>
        <begin position="295"/>
        <end position="313"/>
    </location>
</feature>
<evidence type="ECO:0000313" key="2">
    <source>
        <dbReference type="EMBL" id="JAP89157.1"/>
    </source>
</evidence>
<dbReference type="AlphaFoldDB" id="A0A146JXD5"/>
<feature type="non-terminal residue" evidence="2">
    <location>
        <position position="374"/>
    </location>
</feature>
<feature type="transmembrane region" description="Helical" evidence="1">
    <location>
        <begin position="352"/>
        <end position="373"/>
    </location>
</feature>
<proteinExistence type="predicted"/>
<feature type="transmembrane region" description="Helical" evidence="1">
    <location>
        <begin position="21"/>
        <end position="47"/>
    </location>
</feature>
<keyword evidence="1" id="KW-0472">Membrane</keyword>